<reference evidence="2 3" key="1">
    <citation type="submission" date="2024-08" db="EMBL/GenBank/DDBJ databases">
        <authorList>
            <person name="Cucini C."/>
            <person name="Frati F."/>
        </authorList>
    </citation>
    <scope>NUCLEOTIDE SEQUENCE [LARGE SCALE GENOMIC DNA]</scope>
</reference>
<evidence type="ECO:0000256" key="1">
    <source>
        <dbReference type="SAM" id="MobiDB-lite"/>
    </source>
</evidence>
<name>A0ABP1QQ56_9HEXA</name>
<keyword evidence="3" id="KW-1185">Reference proteome</keyword>
<feature type="region of interest" description="Disordered" evidence="1">
    <location>
        <begin position="63"/>
        <end position="88"/>
    </location>
</feature>
<sequence length="103" mass="11119">MNSKDPSLNHIPPPPPTAASRSGRRGSMISATCVPVGSCTPSPPPPPADVTLPVMRKHTMTIVSQVSSRPKRHVRFQNTCSPGSRCRSPDDDLEVVEYVTDEL</sequence>
<evidence type="ECO:0000313" key="2">
    <source>
        <dbReference type="EMBL" id="CAL8109947.1"/>
    </source>
</evidence>
<dbReference type="EMBL" id="CAXLJM020000043">
    <property type="protein sequence ID" value="CAL8109947.1"/>
    <property type="molecule type" value="Genomic_DNA"/>
</dbReference>
<organism evidence="2 3">
    <name type="scientific">Orchesella dallaii</name>
    <dbReference type="NCBI Taxonomy" id="48710"/>
    <lineage>
        <taxon>Eukaryota</taxon>
        <taxon>Metazoa</taxon>
        <taxon>Ecdysozoa</taxon>
        <taxon>Arthropoda</taxon>
        <taxon>Hexapoda</taxon>
        <taxon>Collembola</taxon>
        <taxon>Entomobryomorpha</taxon>
        <taxon>Entomobryoidea</taxon>
        <taxon>Orchesellidae</taxon>
        <taxon>Orchesellinae</taxon>
        <taxon>Orchesella</taxon>
    </lineage>
</organism>
<feature type="region of interest" description="Disordered" evidence="1">
    <location>
        <begin position="1"/>
        <end position="27"/>
    </location>
</feature>
<dbReference type="Proteomes" id="UP001642540">
    <property type="component" value="Unassembled WGS sequence"/>
</dbReference>
<comment type="caution">
    <text evidence="2">The sequence shown here is derived from an EMBL/GenBank/DDBJ whole genome shotgun (WGS) entry which is preliminary data.</text>
</comment>
<evidence type="ECO:0000313" key="3">
    <source>
        <dbReference type="Proteomes" id="UP001642540"/>
    </source>
</evidence>
<accession>A0ABP1QQ56</accession>
<proteinExistence type="predicted"/>
<gene>
    <name evidence="2" type="ORF">ODALV1_LOCUS13838</name>
</gene>
<protein>
    <submittedName>
        <fullName evidence="2">Uncharacterized protein</fullName>
    </submittedName>
</protein>